<feature type="domain" description="Protein kinase" evidence="7">
    <location>
        <begin position="77"/>
        <end position="351"/>
    </location>
</feature>
<dbReference type="CDD" id="cd14014">
    <property type="entry name" value="STKc_PknB_like"/>
    <property type="match status" value="1"/>
</dbReference>
<dbReference type="RefSeq" id="WP_233392533.1">
    <property type="nucleotide sequence ID" value="NZ_JAJTWT010000004.1"/>
</dbReference>
<dbReference type="PANTHER" id="PTHR43289">
    <property type="entry name" value="MITOGEN-ACTIVATED PROTEIN KINASE KINASE KINASE 20-RELATED"/>
    <property type="match status" value="1"/>
</dbReference>
<evidence type="ECO:0000256" key="1">
    <source>
        <dbReference type="ARBA" id="ARBA00022679"/>
    </source>
</evidence>
<protein>
    <submittedName>
        <fullName evidence="8">Serine/threonine-protein kinase</fullName>
    </submittedName>
</protein>
<gene>
    <name evidence="8" type="ORF">LXT12_12625</name>
</gene>
<dbReference type="PANTHER" id="PTHR43289:SF34">
    <property type="entry name" value="SERINE_THREONINE-PROTEIN KINASE YBDM-RELATED"/>
    <property type="match status" value="1"/>
</dbReference>
<sequence length="621" mass="65375">MNPPASSTPDDNDATIIRPIGPAPAGPVPALPAALDDAATVIAPPPGAGPAGPPPAARPDRHEGGNALPVGSRQAEFEITRVLGEGGFGIVYLARDHLLERMVALKEYMPAALALRGEHSQVRVRSERHRDTFEAGLKSFINEARLLAQFDHPSLVKVYRFWEANGTAFMVMPFIEGKTLKDTLREMGGPPGEDWLMAMLAPLTEALLVLHGEHCYHRDIAPDNIILLRGSGMPLLLDFGAARRVIGDMTQALTVILKPGYAPIEQYAEVPSLKQGPWTDVYALAAVIYCAITGRTPPPSVGRIVKDDYVPLAQLAQGRYSERLVQAVDRALQVMPEQRIASMEAFREALGLGGVDAPRPSQMATLIQAPAPAPTPAAAAAPAPARGRGALLAGLGLAGVAAAGVAAYLLTRPPAPAEGTATAAVPAATAPAPIAAPAPAPATPPLAAAPAPADLHAQFLDLVAHHSPGFDVQAQAERTELRIDRDELRFSVTPSRDGYLYVLMAGPDGSLTQIYPNDKARNNRVSARQAVKLPQSSWPLKASEPAGLEDFLVLVTAEPRSFAPWALEKDPAYGFLTLPARGPATGTPAGAPSWLLGQPDCGRPACAAEFGAAVFSLEVVR</sequence>
<dbReference type="PROSITE" id="PS00109">
    <property type="entry name" value="PROTEIN_KINASE_TYR"/>
    <property type="match status" value="1"/>
</dbReference>
<dbReference type="InterPro" id="IPR000719">
    <property type="entry name" value="Prot_kinase_dom"/>
</dbReference>
<dbReference type="InterPro" id="IPR011009">
    <property type="entry name" value="Kinase-like_dom_sf"/>
</dbReference>
<dbReference type="PROSITE" id="PS50011">
    <property type="entry name" value="PROTEIN_KINASE_DOM"/>
    <property type="match status" value="1"/>
</dbReference>
<dbReference type="SMART" id="SM00219">
    <property type="entry name" value="TyrKc"/>
    <property type="match status" value="1"/>
</dbReference>
<keyword evidence="3 8" id="KW-0418">Kinase</keyword>
<keyword evidence="1" id="KW-0808">Transferase</keyword>
<feature type="binding site" evidence="5">
    <location>
        <position position="106"/>
    </location>
    <ligand>
        <name>ATP</name>
        <dbReference type="ChEBI" id="CHEBI:30616"/>
    </ligand>
</feature>
<evidence type="ECO:0000256" key="2">
    <source>
        <dbReference type="ARBA" id="ARBA00022741"/>
    </source>
</evidence>
<feature type="compositionally biased region" description="Low complexity" evidence="6">
    <location>
        <begin position="31"/>
        <end position="41"/>
    </location>
</feature>
<dbReference type="GO" id="GO:0016301">
    <property type="term" value="F:kinase activity"/>
    <property type="evidence" value="ECO:0007669"/>
    <property type="project" value="UniProtKB-KW"/>
</dbReference>
<organism evidence="8 9">
    <name type="scientific">Pelomonas caseinilytica</name>
    <dbReference type="NCBI Taxonomy" id="2906763"/>
    <lineage>
        <taxon>Bacteria</taxon>
        <taxon>Pseudomonadati</taxon>
        <taxon>Pseudomonadota</taxon>
        <taxon>Betaproteobacteria</taxon>
        <taxon>Burkholderiales</taxon>
        <taxon>Sphaerotilaceae</taxon>
        <taxon>Roseateles</taxon>
    </lineage>
</organism>
<evidence type="ECO:0000313" key="9">
    <source>
        <dbReference type="Proteomes" id="UP001201463"/>
    </source>
</evidence>
<accession>A0ABS8XLI7</accession>
<dbReference type="Gene3D" id="1.10.510.10">
    <property type="entry name" value="Transferase(Phosphotransferase) domain 1"/>
    <property type="match status" value="1"/>
</dbReference>
<evidence type="ECO:0000256" key="3">
    <source>
        <dbReference type="ARBA" id="ARBA00022777"/>
    </source>
</evidence>
<dbReference type="Proteomes" id="UP001201463">
    <property type="component" value="Unassembled WGS sequence"/>
</dbReference>
<feature type="region of interest" description="Disordered" evidence="6">
    <location>
        <begin position="1"/>
        <end position="71"/>
    </location>
</feature>
<dbReference type="EMBL" id="JAJTWT010000004">
    <property type="protein sequence ID" value="MCE4538095.1"/>
    <property type="molecule type" value="Genomic_DNA"/>
</dbReference>
<keyword evidence="4 5" id="KW-0067">ATP-binding</keyword>
<evidence type="ECO:0000313" key="8">
    <source>
        <dbReference type="EMBL" id="MCE4538095.1"/>
    </source>
</evidence>
<dbReference type="Pfam" id="PF14326">
    <property type="entry name" value="DUF4384"/>
    <property type="match status" value="1"/>
</dbReference>
<dbReference type="InterPro" id="IPR008266">
    <property type="entry name" value="Tyr_kinase_AS"/>
</dbReference>
<dbReference type="InterPro" id="IPR025493">
    <property type="entry name" value="DUF4384"/>
</dbReference>
<dbReference type="InterPro" id="IPR020635">
    <property type="entry name" value="Tyr_kinase_cat_dom"/>
</dbReference>
<dbReference type="Pfam" id="PF00069">
    <property type="entry name" value="Pkinase"/>
    <property type="match status" value="1"/>
</dbReference>
<dbReference type="InterPro" id="IPR017441">
    <property type="entry name" value="Protein_kinase_ATP_BS"/>
</dbReference>
<reference evidence="8 9" key="1">
    <citation type="submission" date="2021-12" db="EMBL/GenBank/DDBJ databases">
        <title>Genome seq of p7.</title>
        <authorList>
            <person name="Seo T."/>
        </authorList>
    </citation>
    <scope>NUCLEOTIDE SEQUENCE [LARGE SCALE GENOMIC DNA]</scope>
    <source>
        <strain evidence="8 9">P7</strain>
    </source>
</reference>
<comment type="caution">
    <text evidence="8">The sequence shown here is derived from an EMBL/GenBank/DDBJ whole genome shotgun (WGS) entry which is preliminary data.</text>
</comment>
<name>A0ABS8XLI7_9BURK</name>
<evidence type="ECO:0000256" key="4">
    <source>
        <dbReference type="ARBA" id="ARBA00022840"/>
    </source>
</evidence>
<dbReference type="SUPFAM" id="SSF56112">
    <property type="entry name" value="Protein kinase-like (PK-like)"/>
    <property type="match status" value="1"/>
</dbReference>
<keyword evidence="2 5" id="KW-0547">Nucleotide-binding</keyword>
<keyword evidence="9" id="KW-1185">Reference proteome</keyword>
<dbReference type="PROSITE" id="PS00107">
    <property type="entry name" value="PROTEIN_KINASE_ATP"/>
    <property type="match status" value="1"/>
</dbReference>
<evidence type="ECO:0000256" key="6">
    <source>
        <dbReference type="SAM" id="MobiDB-lite"/>
    </source>
</evidence>
<feature type="compositionally biased region" description="Pro residues" evidence="6">
    <location>
        <begin position="43"/>
        <end position="57"/>
    </location>
</feature>
<evidence type="ECO:0000259" key="7">
    <source>
        <dbReference type="PROSITE" id="PS50011"/>
    </source>
</evidence>
<proteinExistence type="predicted"/>
<feature type="compositionally biased region" description="Pro residues" evidence="6">
    <location>
        <begin position="21"/>
        <end position="30"/>
    </location>
</feature>
<evidence type="ECO:0000256" key="5">
    <source>
        <dbReference type="PROSITE-ProRule" id="PRU10141"/>
    </source>
</evidence>